<dbReference type="Gene3D" id="1.25.60.10">
    <property type="entry name" value="MgtE N-terminal domain-like"/>
    <property type="match status" value="1"/>
</dbReference>
<dbReference type="NCBIfam" id="TIGR00400">
    <property type="entry name" value="mgtE"/>
    <property type="match status" value="1"/>
</dbReference>
<dbReference type="InterPro" id="IPR006667">
    <property type="entry name" value="SLC41_membr_dom"/>
</dbReference>
<dbReference type="InterPro" id="IPR038076">
    <property type="entry name" value="MgtE_N_sf"/>
</dbReference>
<dbReference type="GO" id="GO:0046872">
    <property type="term" value="F:metal ion binding"/>
    <property type="evidence" value="ECO:0007669"/>
    <property type="project" value="UniProtKB-KW"/>
</dbReference>
<dbReference type="Proteomes" id="UP000248703">
    <property type="component" value="Unassembled WGS sequence"/>
</dbReference>
<organism evidence="11 12">
    <name type="scientific">Olleya aquimaris</name>
    <dbReference type="NCBI Taxonomy" id="639310"/>
    <lineage>
        <taxon>Bacteria</taxon>
        <taxon>Pseudomonadati</taxon>
        <taxon>Bacteroidota</taxon>
        <taxon>Flavobacteriia</taxon>
        <taxon>Flavobacteriales</taxon>
        <taxon>Flavobacteriaceae</taxon>
    </lineage>
</organism>
<feature type="domain" description="CBS" evidence="10">
    <location>
        <begin position="146"/>
        <end position="208"/>
    </location>
</feature>
<dbReference type="SMART" id="SM00924">
    <property type="entry name" value="MgtE_N"/>
    <property type="match status" value="1"/>
</dbReference>
<dbReference type="Pfam" id="PF01769">
    <property type="entry name" value="MgtE"/>
    <property type="match status" value="1"/>
</dbReference>
<proteinExistence type="inferred from homology"/>
<feature type="transmembrane region" description="Helical" evidence="9">
    <location>
        <begin position="393"/>
        <end position="418"/>
    </location>
</feature>
<evidence type="ECO:0000256" key="2">
    <source>
        <dbReference type="ARBA" id="ARBA00009749"/>
    </source>
</evidence>
<keyword evidence="6 9" id="KW-1133">Transmembrane helix</keyword>
<feature type="transmembrane region" description="Helical" evidence="9">
    <location>
        <begin position="430"/>
        <end position="453"/>
    </location>
</feature>
<comment type="subunit">
    <text evidence="9">Homodimer.</text>
</comment>
<dbReference type="SMART" id="SM00116">
    <property type="entry name" value="CBS"/>
    <property type="match status" value="2"/>
</dbReference>
<evidence type="ECO:0000256" key="5">
    <source>
        <dbReference type="ARBA" id="ARBA00022842"/>
    </source>
</evidence>
<keyword evidence="7 9" id="KW-0472">Membrane</keyword>
<keyword evidence="5 9" id="KW-0460">Magnesium</keyword>
<evidence type="ECO:0000313" key="11">
    <source>
        <dbReference type="EMBL" id="RAJ14998.1"/>
    </source>
</evidence>
<comment type="function">
    <text evidence="9">Acts as a magnesium transporter.</text>
</comment>
<dbReference type="InterPro" id="IPR006668">
    <property type="entry name" value="Mg_transptr_MgtE_intracell_dom"/>
</dbReference>
<keyword evidence="3 9" id="KW-0813">Transport</keyword>
<evidence type="ECO:0000313" key="12">
    <source>
        <dbReference type="Proteomes" id="UP000248703"/>
    </source>
</evidence>
<feature type="transmembrane region" description="Helical" evidence="9">
    <location>
        <begin position="365"/>
        <end position="387"/>
    </location>
</feature>
<dbReference type="Pfam" id="PF03448">
    <property type="entry name" value="MgtE_N"/>
    <property type="match status" value="1"/>
</dbReference>
<evidence type="ECO:0000256" key="6">
    <source>
        <dbReference type="ARBA" id="ARBA00022989"/>
    </source>
</evidence>
<dbReference type="EMBL" id="QLLO01000004">
    <property type="protein sequence ID" value="RAJ14998.1"/>
    <property type="molecule type" value="Genomic_DNA"/>
</dbReference>
<keyword evidence="4 9" id="KW-0812">Transmembrane</keyword>
<comment type="similarity">
    <text evidence="2 9">Belongs to the SLC41A transporter family.</text>
</comment>
<evidence type="ECO:0000259" key="10">
    <source>
        <dbReference type="PROSITE" id="PS51371"/>
    </source>
</evidence>
<evidence type="ECO:0000256" key="8">
    <source>
        <dbReference type="PROSITE-ProRule" id="PRU00703"/>
    </source>
</evidence>
<dbReference type="InterPro" id="IPR006669">
    <property type="entry name" value="MgtE_transporter"/>
</dbReference>
<feature type="transmembrane region" description="Helical" evidence="9">
    <location>
        <begin position="324"/>
        <end position="345"/>
    </location>
</feature>
<keyword evidence="12" id="KW-1185">Reference proteome</keyword>
<feature type="transmembrane region" description="Helical" evidence="9">
    <location>
        <begin position="292"/>
        <end position="312"/>
    </location>
</feature>
<dbReference type="GO" id="GO:0005886">
    <property type="term" value="C:plasma membrane"/>
    <property type="evidence" value="ECO:0007669"/>
    <property type="project" value="UniProtKB-SubCell"/>
</dbReference>
<protein>
    <recommendedName>
        <fullName evidence="9">Magnesium transporter MgtE</fullName>
    </recommendedName>
</protein>
<accession>A0A327RFI9</accession>
<comment type="subcellular location">
    <subcellularLocation>
        <location evidence="9">Cell membrane</location>
        <topology evidence="9">Multi-pass membrane protein</topology>
    </subcellularLocation>
    <subcellularLocation>
        <location evidence="1">Membrane</location>
        <topology evidence="1">Multi-pass membrane protein</topology>
    </subcellularLocation>
</comment>
<evidence type="ECO:0000256" key="7">
    <source>
        <dbReference type="ARBA" id="ARBA00023136"/>
    </source>
</evidence>
<evidence type="ECO:0000256" key="9">
    <source>
        <dbReference type="RuleBase" id="RU362011"/>
    </source>
</evidence>
<gene>
    <name evidence="11" type="ORF">LY08_01346</name>
</gene>
<dbReference type="GO" id="GO:0015095">
    <property type="term" value="F:magnesium ion transmembrane transporter activity"/>
    <property type="evidence" value="ECO:0007669"/>
    <property type="project" value="UniProtKB-UniRule"/>
</dbReference>
<dbReference type="Gene3D" id="1.10.357.20">
    <property type="entry name" value="SLC41 divalent cation transporters, integral membrane domain"/>
    <property type="match status" value="1"/>
</dbReference>
<evidence type="ECO:0000256" key="4">
    <source>
        <dbReference type="ARBA" id="ARBA00022692"/>
    </source>
</evidence>
<dbReference type="AlphaFoldDB" id="A0A327RFI9"/>
<dbReference type="Gene3D" id="3.10.580.10">
    <property type="entry name" value="CBS-domain"/>
    <property type="match status" value="1"/>
</dbReference>
<dbReference type="InterPro" id="IPR036739">
    <property type="entry name" value="SLC41_membr_dom_sf"/>
</dbReference>
<keyword evidence="9" id="KW-0479">Metal-binding</keyword>
<dbReference type="PANTHER" id="PTHR43773:SF1">
    <property type="entry name" value="MAGNESIUM TRANSPORTER MGTE"/>
    <property type="match status" value="1"/>
</dbReference>
<sequence length="455" mass="50391">MEDNQNIQFQLTDALIEQVELFIELKNDKALRQLLEEFHYADIAEILDEVDLEDAMYVIKLLDSETTSDVLMELDEDNREKVLKNLSAKEIAEEIEELDTDDAADIIAELPENRQAEVISKIEDEDHKAEIKELLAYDEDTAGGLMAKELVKVYETWTVAGCLRRIRGQAQNVSRVHSIYVVDKEEKLVGRLSLKDLITAKSEQKIAELSNSNVDYVYVEEDVEDVAKIMQKYDLEAIPVVDQDKTLLGRITIDDIVDVIREEADKDYQLAAGISQDVEADDSILQLTKARLPWLVLGLFGGLGSVFIMKGFEDIMATVPNLFFYTPLIAAMAGNVGVQSSAIIVQGLANDNVKGSLFNRLIKEVGLSLINGFALALLVILFGYFIGQDTTESVAIAVSMMSVIVVAALVGTFVPIILDKRGIDPAIATGPFITTSNDILGIYLFFIIAGQIIGF</sequence>
<name>A0A327RFI9_9FLAO</name>
<dbReference type="InterPro" id="IPR046342">
    <property type="entry name" value="CBS_dom_sf"/>
</dbReference>
<dbReference type="SUPFAM" id="SSF161093">
    <property type="entry name" value="MgtE membrane domain-like"/>
    <property type="match status" value="1"/>
</dbReference>
<dbReference type="SUPFAM" id="SSF158791">
    <property type="entry name" value="MgtE N-terminal domain-like"/>
    <property type="match status" value="1"/>
</dbReference>
<keyword evidence="8" id="KW-0129">CBS domain</keyword>
<dbReference type="PANTHER" id="PTHR43773">
    <property type="entry name" value="MAGNESIUM TRANSPORTER MGTE"/>
    <property type="match status" value="1"/>
</dbReference>
<reference evidence="11 12" key="1">
    <citation type="submission" date="2018-06" db="EMBL/GenBank/DDBJ databases">
        <title>Genomic Encyclopedia of Archaeal and Bacterial Type Strains, Phase II (KMG-II): from individual species to whole genera.</title>
        <authorList>
            <person name="Goeker M."/>
        </authorList>
    </citation>
    <scope>NUCLEOTIDE SEQUENCE [LARGE SCALE GENOMIC DNA]</scope>
    <source>
        <strain evidence="11 12">DSM 24464</strain>
    </source>
</reference>
<dbReference type="SUPFAM" id="SSF54631">
    <property type="entry name" value="CBS-domain pair"/>
    <property type="match status" value="1"/>
</dbReference>
<dbReference type="CDD" id="cd04606">
    <property type="entry name" value="CBS_pair_Mg_transporter"/>
    <property type="match status" value="1"/>
</dbReference>
<keyword evidence="9" id="KW-1003">Cell membrane</keyword>
<dbReference type="InterPro" id="IPR000644">
    <property type="entry name" value="CBS_dom"/>
</dbReference>
<dbReference type="PROSITE" id="PS51371">
    <property type="entry name" value="CBS"/>
    <property type="match status" value="2"/>
</dbReference>
<evidence type="ECO:0000256" key="1">
    <source>
        <dbReference type="ARBA" id="ARBA00004141"/>
    </source>
</evidence>
<feature type="domain" description="CBS" evidence="10">
    <location>
        <begin position="209"/>
        <end position="266"/>
    </location>
</feature>
<dbReference type="Pfam" id="PF00571">
    <property type="entry name" value="CBS"/>
    <property type="match status" value="2"/>
</dbReference>
<evidence type="ECO:0000256" key="3">
    <source>
        <dbReference type="ARBA" id="ARBA00022448"/>
    </source>
</evidence>
<comment type="caution">
    <text evidence="11">The sequence shown here is derived from an EMBL/GenBank/DDBJ whole genome shotgun (WGS) entry which is preliminary data.</text>
</comment>